<protein>
    <recommendedName>
        <fullName evidence="9">G-protein coupled receptors family 1 profile domain-containing protein</fullName>
    </recommendedName>
</protein>
<keyword evidence="4" id="KW-0297">G-protein coupled receptor</keyword>
<dbReference type="InterPro" id="IPR000725">
    <property type="entry name" value="Olfact_rcpt"/>
</dbReference>
<evidence type="ECO:0000259" key="9">
    <source>
        <dbReference type="PROSITE" id="PS50262"/>
    </source>
</evidence>
<feature type="non-terminal residue" evidence="10">
    <location>
        <position position="1"/>
    </location>
</feature>
<evidence type="ECO:0000256" key="1">
    <source>
        <dbReference type="ARBA" id="ARBA00004141"/>
    </source>
</evidence>
<feature type="transmembrane region" description="Helical" evidence="8">
    <location>
        <begin position="12"/>
        <end position="32"/>
    </location>
</feature>
<comment type="caution">
    <text evidence="10">The sequence shown here is derived from an EMBL/GenBank/DDBJ whole genome shotgun (WGS) entry which is preliminary data.</text>
</comment>
<dbReference type="Proteomes" id="UP000335636">
    <property type="component" value="Unassembled WGS sequence"/>
</dbReference>
<keyword evidence="3 8" id="KW-1133">Transmembrane helix</keyword>
<keyword evidence="5 8" id="KW-0472">Membrane</keyword>
<evidence type="ECO:0000256" key="3">
    <source>
        <dbReference type="ARBA" id="ARBA00022989"/>
    </source>
</evidence>
<dbReference type="InterPro" id="IPR017452">
    <property type="entry name" value="GPCR_Rhodpsn_7TM"/>
</dbReference>
<evidence type="ECO:0000256" key="8">
    <source>
        <dbReference type="SAM" id="Phobius"/>
    </source>
</evidence>
<evidence type="ECO:0000256" key="4">
    <source>
        <dbReference type="ARBA" id="ARBA00023040"/>
    </source>
</evidence>
<dbReference type="InterPro" id="IPR000276">
    <property type="entry name" value="GPCR_Rhodpsn"/>
</dbReference>
<keyword evidence="7" id="KW-0807">Transducer</keyword>
<gene>
    <name evidence="10" type="ORF">MONAX_5E046537</name>
</gene>
<dbReference type="Gene3D" id="1.20.1070.10">
    <property type="entry name" value="Rhodopsin 7-helix transmembrane proteins"/>
    <property type="match status" value="1"/>
</dbReference>
<evidence type="ECO:0000256" key="5">
    <source>
        <dbReference type="ARBA" id="ARBA00023136"/>
    </source>
</evidence>
<keyword evidence="2 8" id="KW-0812">Transmembrane</keyword>
<sequence length="66" mass="7224">LSVDLDLQPLLFGLLLSLFLVTVLGNLLIILAISSDSHLHTPMYFLLSSLSLTDVEFISITVPNLL</sequence>
<dbReference type="SUPFAM" id="SSF81321">
    <property type="entry name" value="Family A G protein-coupled receptor-like"/>
    <property type="match status" value="1"/>
</dbReference>
<dbReference type="GO" id="GO:0004930">
    <property type="term" value="F:G protein-coupled receptor activity"/>
    <property type="evidence" value="ECO:0007669"/>
    <property type="project" value="UniProtKB-KW"/>
</dbReference>
<feature type="non-terminal residue" evidence="10">
    <location>
        <position position="66"/>
    </location>
</feature>
<evidence type="ECO:0000313" key="11">
    <source>
        <dbReference type="Proteomes" id="UP000335636"/>
    </source>
</evidence>
<dbReference type="Pfam" id="PF13853">
    <property type="entry name" value="7tm_4"/>
    <property type="match status" value="1"/>
</dbReference>
<evidence type="ECO:0000313" key="10">
    <source>
        <dbReference type="EMBL" id="VTJ89800.1"/>
    </source>
</evidence>
<dbReference type="EMBL" id="CABDUW010003823">
    <property type="protein sequence ID" value="VTJ89800.1"/>
    <property type="molecule type" value="Genomic_DNA"/>
</dbReference>
<dbReference type="GO" id="GO:0016020">
    <property type="term" value="C:membrane"/>
    <property type="evidence" value="ECO:0007669"/>
    <property type="project" value="UniProtKB-SubCell"/>
</dbReference>
<evidence type="ECO:0000256" key="6">
    <source>
        <dbReference type="ARBA" id="ARBA00023170"/>
    </source>
</evidence>
<evidence type="ECO:0000256" key="7">
    <source>
        <dbReference type="ARBA" id="ARBA00023224"/>
    </source>
</evidence>
<dbReference type="PANTHER" id="PTHR48001">
    <property type="entry name" value="OLFACTORY RECEPTOR"/>
    <property type="match status" value="1"/>
</dbReference>
<proteinExistence type="predicted"/>
<dbReference type="PRINTS" id="PR00237">
    <property type="entry name" value="GPCRRHODOPSN"/>
</dbReference>
<evidence type="ECO:0000256" key="2">
    <source>
        <dbReference type="ARBA" id="ARBA00022692"/>
    </source>
</evidence>
<dbReference type="AlphaFoldDB" id="A0A5E4D7W1"/>
<dbReference type="GO" id="GO:0004984">
    <property type="term" value="F:olfactory receptor activity"/>
    <property type="evidence" value="ECO:0007669"/>
    <property type="project" value="InterPro"/>
</dbReference>
<keyword evidence="11" id="KW-1185">Reference proteome</keyword>
<accession>A0A5E4D7W1</accession>
<dbReference type="PROSITE" id="PS50262">
    <property type="entry name" value="G_PROTEIN_RECEP_F1_2"/>
    <property type="match status" value="1"/>
</dbReference>
<feature type="domain" description="G-protein coupled receptors family 1 profile" evidence="9">
    <location>
        <begin position="25"/>
        <end position="66"/>
    </location>
</feature>
<reference evidence="10" key="1">
    <citation type="submission" date="2019-04" db="EMBL/GenBank/DDBJ databases">
        <authorList>
            <person name="Alioto T."/>
            <person name="Alioto T."/>
        </authorList>
    </citation>
    <scope>NUCLEOTIDE SEQUENCE [LARGE SCALE GENOMIC DNA]</scope>
</reference>
<organism evidence="10 11">
    <name type="scientific">Marmota monax</name>
    <name type="common">Woodchuck</name>
    <dbReference type="NCBI Taxonomy" id="9995"/>
    <lineage>
        <taxon>Eukaryota</taxon>
        <taxon>Metazoa</taxon>
        <taxon>Chordata</taxon>
        <taxon>Craniata</taxon>
        <taxon>Vertebrata</taxon>
        <taxon>Euteleostomi</taxon>
        <taxon>Mammalia</taxon>
        <taxon>Eutheria</taxon>
        <taxon>Euarchontoglires</taxon>
        <taxon>Glires</taxon>
        <taxon>Rodentia</taxon>
        <taxon>Sciuromorpha</taxon>
        <taxon>Sciuridae</taxon>
        <taxon>Xerinae</taxon>
        <taxon>Marmotini</taxon>
        <taxon>Marmota</taxon>
    </lineage>
</organism>
<keyword evidence="6" id="KW-0675">Receptor</keyword>
<comment type="subcellular location">
    <subcellularLocation>
        <location evidence="1">Membrane</location>
        <topology evidence="1">Multi-pass membrane protein</topology>
    </subcellularLocation>
</comment>
<name>A0A5E4D7W1_MARMO</name>